<dbReference type="Proteomes" id="UP001430377">
    <property type="component" value="Unassembled WGS sequence"/>
</dbReference>
<reference evidence="2 3" key="1">
    <citation type="submission" date="2021-06" db="EMBL/GenBank/DDBJ databases">
        <title>Halomicroarcula sp. a new haloarchaeum isolated from saline soil.</title>
        <authorList>
            <person name="Duran-Viseras A."/>
            <person name="Sanchez-Porro C."/>
            <person name="Ventosa A."/>
        </authorList>
    </citation>
    <scope>NUCLEOTIDE SEQUENCE [LARGE SCALE GENOMIC DNA]</scope>
    <source>
        <strain evidence="2 3">F13</strain>
    </source>
</reference>
<name>A0AAW4PTV3_9EURY</name>
<dbReference type="EMBL" id="RKLR01000004">
    <property type="protein sequence ID" value="MBX0323742.1"/>
    <property type="molecule type" value="Genomic_DNA"/>
</dbReference>
<comment type="caution">
    <text evidence="2">The sequence shown here is derived from an EMBL/GenBank/DDBJ whole genome shotgun (WGS) entry which is preliminary data.</text>
</comment>
<dbReference type="PROSITE" id="PS51257">
    <property type="entry name" value="PROKAR_LIPOPROTEIN"/>
    <property type="match status" value="1"/>
</dbReference>
<accession>A0AAW4PTV3</accession>
<gene>
    <name evidence="2" type="ORF">EGH21_11955</name>
</gene>
<sequence length="247" mass="26923">MRPALWVALAAVTVLAGCTGAFAGEGTTATPERVTAAPVPEPTPGRVTLPRTADGTPDVGRIVVEHHQTVRSRSVHRRLVVDEGQSATDVWVDRDRDVVRVRQRFGRSTDDVVVVDGRRYTRTRDGEVAAQPTNNSLPAVDTASGLFVLQRHVAGLVYDRTGSVTRDGTRLAVVRANTTNATLSRGGFRTVVAADSRLYVDGRGVVRYLDHRERYADGSVRSLTMRVTTDVERVPLPEWVPVDPYAS</sequence>
<dbReference type="AlphaFoldDB" id="A0AAW4PTV3"/>
<organism evidence="2 3">
    <name type="scientific">Haloarcula rubra</name>
    <dbReference type="NCBI Taxonomy" id="2487747"/>
    <lineage>
        <taxon>Archaea</taxon>
        <taxon>Methanobacteriati</taxon>
        <taxon>Methanobacteriota</taxon>
        <taxon>Stenosarchaea group</taxon>
        <taxon>Halobacteria</taxon>
        <taxon>Halobacteriales</taxon>
        <taxon>Haloarculaceae</taxon>
        <taxon>Haloarcula</taxon>
    </lineage>
</organism>
<evidence type="ECO:0000256" key="1">
    <source>
        <dbReference type="SAM" id="MobiDB-lite"/>
    </source>
</evidence>
<keyword evidence="3" id="KW-1185">Reference proteome</keyword>
<evidence type="ECO:0000313" key="3">
    <source>
        <dbReference type="Proteomes" id="UP001430377"/>
    </source>
</evidence>
<protein>
    <recommendedName>
        <fullName evidence="4">Lipoprotein</fullName>
    </recommendedName>
</protein>
<feature type="region of interest" description="Disordered" evidence="1">
    <location>
        <begin position="23"/>
        <end position="43"/>
    </location>
</feature>
<proteinExistence type="predicted"/>
<evidence type="ECO:0000313" key="2">
    <source>
        <dbReference type="EMBL" id="MBX0323742.1"/>
    </source>
</evidence>
<dbReference type="RefSeq" id="WP_220618709.1">
    <property type="nucleotide sequence ID" value="NZ_RKLR01000004.1"/>
</dbReference>
<evidence type="ECO:0008006" key="4">
    <source>
        <dbReference type="Google" id="ProtNLM"/>
    </source>
</evidence>